<evidence type="ECO:0000256" key="1">
    <source>
        <dbReference type="SAM" id="MobiDB-lite"/>
    </source>
</evidence>
<keyword evidence="3" id="KW-1185">Reference proteome</keyword>
<reference evidence="2 3" key="1">
    <citation type="submission" date="2021-06" db="EMBL/GenBank/DDBJ databases">
        <authorList>
            <person name="Kallberg Y."/>
            <person name="Tangrot J."/>
            <person name="Rosling A."/>
        </authorList>
    </citation>
    <scope>NUCLEOTIDE SEQUENCE [LARGE SCALE GENOMIC DNA]</scope>
    <source>
        <strain evidence="2 3">120-4 pot B 10/14</strain>
    </source>
</reference>
<feature type="region of interest" description="Disordered" evidence="1">
    <location>
        <begin position="16"/>
        <end position="40"/>
    </location>
</feature>
<dbReference type="EMBL" id="CAJVQB010044490">
    <property type="protein sequence ID" value="CAG8831944.1"/>
    <property type="molecule type" value="Genomic_DNA"/>
</dbReference>
<accession>A0ABN7WHB2</accession>
<evidence type="ECO:0000313" key="3">
    <source>
        <dbReference type="Proteomes" id="UP000789901"/>
    </source>
</evidence>
<organism evidence="2 3">
    <name type="scientific">Gigaspora margarita</name>
    <dbReference type="NCBI Taxonomy" id="4874"/>
    <lineage>
        <taxon>Eukaryota</taxon>
        <taxon>Fungi</taxon>
        <taxon>Fungi incertae sedis</taxon>
        <taxon>Mucoromycota</taxon>
        <taxon>Glomeromycotina</taxon>
        <taxon>Glomeromycetes</taxon>
        <taxon>Diversisporales</taxon>
        <taxon>Gigasporaceae</taxon>
        <taxon>Gigaspora</taxon>
    </lineage>
</organism>
<sequence>EQIITLKIGIKDKEPKEKEISNKVKSGNSSIKSPGIPTTF</sequence>
<protein>
    <submittedName>
        <fullName evidence="2">42274_t:CDS:1</fullName>
    </submittedName>
</protein>
<feature type="compositionally biased region" description="Polar residues" evidence="1">
    <location>
        <begin position="23"/>
        <end position="40"/>
    </location>
</feature>
<dbReference type="Proteomes" id="UP000789901">
    <property type="component" value="Unassembled WGS sequence"/>
</dbReference>
<comment type="caution">
    <text evidence="2">The sequence shown here is derived from an EMBL/GenBank/DDBJ whole genome shotgun (WGS) entry which is preliminary data.</text>
</comment>
<gene>
    <name evidence="2" type="ORF">GMARGA_LOCUS30846</name>
</gene>
<evidence type="ECO:0000313" key="2">
    <source>
        <dbReference type="EMBL" id="CAG8831944.1"/>
    </source>
</evidence>
<proteinExistence type="predicted"/>
<feature type="non-terminal residue" evidence="2">
    <location>
        <position position="1"/>
    </location>
</feature>
<name>A0ABN7WHB2_GIGMA</name>